<accession>A0A132MNY8</accession>
<gene>
    <name evidence="1" type="ORF">LI90_754</name>
</gene>
<keyword evidence="2" id="KW-1185">Reference proteome</keyword>
<dbReference type="Gene3D" id="1.25.40.10">
    <property type="entry name" value="Tetratricopeptide repeat domain"/>
    <property type="match status" value="1"/>
</dbReference>
<evidence type="ECO:0000313" key="2">
    <source>
        <dbReference type="Proteomes" id="UP000070188"/>
    </source>
</evidence>
<dbReference type="STRING" id="1469144.LI90_754"/>
<dbReference type="InterPro" id="IPR011990">
    <property type="entry name" value="TPR-like_helical_dom_sf"/>
</dbReference>
<dbReference type="PATRIC" id="fig|1469144.10.peg.865"/>
<dbReference type="SUPFAM" id="SSF48452">
    <property type="entry name" value="TPR-like"/>
    <property type="match status" value="1"/>
</dbReference>
<proteinExistence type="predicted"/>
<dbReference type="Proteomes" id="UP000070188">
    <property type="component" value="Unassembled WGS sequence"/>
</dbReference>
<name>A0A132MNY8_9ACTN</name>
<sequence length="364" mass="39399">MAGGPPCVAVTLDADEWSGEDSATLAEMLAEGACRVDASNAERVAHEWLVIDPPQVFETRAGRRIGAGLVGKVEARVRELRRLDDFVGGGDLAAVVARELSATVGLLAEAAYKEAVGRRLLVAVGELAQLAGWAYSDAGEHETAARYYLAGVRAAHAAGDFPLAGNLLSCLSYQHANTGKVREAVLMARSASRGAERAATARTRALLADRVAWAHVKAGESREAGRALGAADDAFDCARPGDEDPDWVYWVSRDELDVMAGRCFTELHRPLRAEPLLRAVLARYDAAYVRETALYRTWLADTYLDAGEIEQAVRVAGEALELAARVNSARGRERVAAVRERLRPYLDVAAVRDFEERYRAALAR</sequence>
<reference evidence="2" key="1">
    <citation type="submission" date="2015-04" db="EMBL/GenBank/DDBJ databases">
        <title>Physiological reanalysis, assessment of diazotrophy, and genome sequences of multiple isolates of Streptomyces thermoautotrophicus.</title>
        <authorList>
            <person name="MacKellar D.C."/>
            <person name="Lieber L."/>
            <person name="Norman J."/>
            <person name="Bolger A."/>
            <person name="Tobin C."/>
            <person name="Murray J.W."/>
            <person name="Chang R."/>
            <person name="Ford T."/>
            <person name="Nguyen P.Q."/>
            <person name="Woodward J."/>
            <person name="Permingeat H."/>
            <person name="Joshi N.S."/>
            <person name="Silver P.A."/>
            <person name="Usadel B."/>
            <person name="Rutherford A.W."/>
            <person name="Friesen M."/>
            <person name="Prell J."/>
        </authorList>
    </citation>
    <scope>NUCLEOTIDE SEQUENCE [LARGE SCALE GENOMIC DNA]</scope>
    <source>
        <strain evidence="2">H1</strain>
    </source>
</reference>
<comment type="caution">
    <text evidence="1">The sequence shown here is derived from an EMBL/GenBank/DDBJ whole genome shotgun (WGS) entry which is preliminary data.</text>
</comment>
<evidence type="ECO:0000313" key="1">
    <source>
        <dbReference type="EMBL" id="KWW99121.1"/>
    </source>
</evidence>
<organism evidence="1 2">
    <name type="scientific">Carbonactinospora thermoautotrophica</name>
    <dbReference type="NCBI Taxonomy" id="1469144"/>
    <lineage>
        <taxon>Bacteria</taxon>
        <taxon>Bacillati</taxon>
        <taxon>Actinomycetota</taxon>
        <taxon>Actinomycetes</taxon>
        <taxon>Kitasatosporales</taxon>
        <taxon>Carbonactinosporaceae</taxon>
        <taxon>Carbonactinospora</taxon>
    </lineage>
</organism>
<dbReference type="EMBL" id="LAXD01000001">
    <property type="protein sequence ID" value="KWW99121.1"/>
    <property type="molecule type" value="Genomic_DNA"/>
</dbReference>
<protein>
    <submittedName>
        <fullName evidence="1">Transcriptional regulator</fullName>
    </submittedName>
</protein>
<dbReference type="AlphaFoldDB" id="A0A132MNY8"/>